<evidence type="ECO:0000313" key="4">
    <source>
        <dbReference type="EMBL" id="MDT8898478.1"/>
    </source>
</evidence>
<comment type="similarity">
    <text evidence="1">Belongs to the glycosyl hydrolase 8 (cellulase D) family.</text>
</comment>
<dbReference type="EMBL" id="JAUHMF010000002">
    <property type="protein sequence ID" value="MDT8898478.1"/>
    <property type="molecule type" value="Genomic_DNA"/>
</dbReference>
<evidence type="ECO:0000256" key="2">
    <source>
        <dbReference type="ARBA" id="ARBA00022801"/>
    </source>
</evidence>
<proteinExistence type="inferred from homology"/>
<dbReference type="Gene3D" id="1.50.10.10">
    <property type="match status" value="1"/>
</dbReference>
<comment type="caution">
    <text evidence="4">The sequence shown here is derived from an EMBL/GenBank/DDBJ whole genome shotgun (WGS) entry which is preliminary data.</text>
</comment>
<accession>A0ABU3NNR2</accession>
<dbReference type="SUPFAM" id="SSF48208">
    <property type="entry name" value="Six-hairpin glycosidases"/>
    <property type="match status" value="1"/>
</dbReference>
<dbReference type="InterPro" id="IPR012341">
    <property type="entry name" value="6hp_glycosidase-like_sf"/>
</dbReference>
<dbReference type="Pfam" id="PF01270">
    <property type="entry name" value="Glyco_hydro_8"/>
    <property type="match status" value="1"/>
</dbReference>
<dbReference type="Proteomes" id="UP001254165">
    <property type="component" value="Unassembled WGS sequence"/>
</dbReference>
<keyword evidence="5" id="KW-1185">Reference proteome</keyword>
<protein>
    <submittedName>
        <fullName evidence="4">Glycosyl hydrolase family 8</fullName>
    </submittedName>
</protein>
<dbReference type="GO" id="GO:0016787">
    <property type="term" value="F:hydrolase activity"/>
    <property type="evidence" value="ECO:0007669"/>
    <property type="project" value="UniProtKB-KW"/>
</dbReference>
<evidence type="ECO:0000256" key="3">
    <source>
        <dbReference type="ARBA" id="ARBA00023295"/>
    </source>
</evidence>
<keyword evidence="2 4" id="KW-0378">Hydrolase</keyword>
<name>A0ABU3NNR2_9CHLR</name>
<dbReference type="PRINTS" id="PR00735">
    <property type="entry name" value="GLHYDRLASE8"/>
</dbReference>
<sequence length="387" mass="44634">MITSSPTHTSFPYYQTKAYRDYFQEYLGKSEEEVAYKINKAWQQLFYGDDSTERIYYPVGTDMVYILDVGNGDVRTEGMSYGMMIAVQLNHKEEFDRLWKWTKTYMYQSEGPFRGYFAWHCTPEGQKLASNPASDGEEWFVMALLFAANRWGNGEGIFNYREEAQQILNTMLHKSKEDNGIATSMFDAESKQVVFVPSGRYATFTNPSYHLPFYYELWARWAAQDNDFWHKAAQTSRSFFHKAAHPQTGLMPDYANFDGSPVSDPEHENFRFDAWRTLANVAVDYAWFGVDPWQIEQSNRVLDFLTSHGIHTFPNQYTLDGIPLSSEHSTGLVAMAAVAGMIANPQKGEPFIEALWNADIPTGKWRYYDGMLYLLALLHVSGSFRIY</sequence>
<dbReference type="RefSeq" id="WP_315625138.1">
    <property type="nucleotide sequence ID" value="NZ_JAUHMF010000002.1"/>
</dbReference>
<reference evidence="4 5" key="1">
    <citation type="submission" date="2023-07" db="EMBL/GenBank/DDBJ databases">
        <title>Novel species of Thermanaerothrix with wide hydrolytic capabilities.</title>
        <authorList>
            <person name="Zayulina K.S."/>
            <person name="Podosokorskaya O.A."/>
            <person name="Elcheninov A.G."/>
        </authorList>
    </citation>
    <scope>NUCLEOTIDE SEQUENCE [LARGE SCALE GENOMIC DNA]</scope>
    <source>
        <strain evidence="4 5">4228-RoL</strain>
    </source>
</reference>
<dbReference type="InterPro" id="IPR002037">
    <property type="entry name" value="Glyco_hydro_8"/>
</dbReference>
<keyword evidence="3" id="KW-0326">Glycosidase</keyword>
<evidence type="ECO:0000256" key="1">
    <source>
        <dbReference type="ARBA" id="ARBA00009209"/>
    </source>
</evidence>
<evidence type="ECO:0000313" key="5">
    <source>
        <dbReference type="Proteomes" id="UP001254165"/>
    </source>
</evidence>
<gene>
    <name evidence="4" type="ORF">QYE77_09375</name>
</gene>
<organism evidence="4 5">
    <name type="scientific">Thermanaerothrix solaris</name>
    <dbReference type="NCBI Taxonomy" id="3058434"/>
    <lineage>
        <taxon>Bacteria</taxon>
        <taxon>Bacillati</taxon>
        <taxon>Chloroflexota</taxon>
        <taxon>Anaerolineae</taxon>
        <taxon>Anaerolineales</taxon>
        <taxon>Anaerolineaceae</taxon>
        <taxon>Thermanaerothrix</taxon>
    </lineage>
</organism>
<dbReference type="InterPro" id="IPR008928">
    <property type="entry name" value="6-hairpin_glycosidase_sf"/>
</dbReference>